<feature type="domain" description="Quinolinate phosphoribosyl transferase C-terminal" evidence="14">
    <location>
        <begin position="115"/>
        <end position="300"/>
    </location>
</feature>
<keyword evidence="8 12" id="KW-0808">Transferase</keyword>
<gene>
    <name evidence="16" type="ORF">BIY37_12650</name>
</gene>
<comment type="caution">
    <text evidence="16">The sequence shown here is derived from an EMBL/GenBank/DDBJ whole genome shotgun (WGS) entry which is preliminary data.</text>
</comment>
<feature type="binding site" evidence="13">
    <location>
        <begin position="264"/>
        <end position="266"/>
    </location>
    <ligand>
        <name>substrate</name>
    </ligand>
</feature>
<dbReference type="GO" id="GO:0009435">
    <property type="term" value="P:NAD+ biosynthetic process"/>
    <property type="evidence" value="ECO:0007669"/>
    <property type="project" value="UniProtKB-UniPathway"/>
</dbReference>
<dbReference type="UniPathway" id="UPA00253">
    <property type="reaction ID" value="UER00331"/>
</dbReference>
<evidence type="ECO:0000256" key="11">
    <source>
        <dbReference type="ARBA" id="ARBA00069173"/>
    </source>
</evidence>
<dbReference type="SUPFAM" id="SSF54675">
    <property type="entry name" value="Nicotinate/Quinolinate PRTase N-terminal domain-like"/>
    <property type="match status" value="1"/>
</dbReference>
<dbReference type="Gene3D" id="3.20.20.70">
    <property type="entry name" value="Aldolase class I"/>
    <property type="match status" value="1"/>
</dbReference>
<dbReference type="AlphaFoldDB" id="A0A1V6LWY1"/>
<reference evidence="16 17" key="1">
    <citation type="journal article" date="2016" name="Genome Announc.">
        <title>Draft Genome Sequence of the Anaerobic Ammonium-Oxidizing Bacterium 'Candidatus Brocadia sp. 40'.</title>
        <authorList>
            <person name="Ali M."/>
            <person name="Haroon M.F."/>
            <person name="Narita Y."/>
            <person name="Zhang L."/>
            <person name="Rangel Shaw D."/>
            <person name="Okabe S."/>
            <person name="Saikaly P.E."/>
        </authorList>
    </citation>
    <scope>NUCLEOTIDE SEQUENCE [LARGE SCALE GENOMIC DNA]</scope>
    <source>
        <strain evidence="16 17">40</strain>
    </source>
</reference>
<evidence type="ECO:0000313" key="16">
    <source>
        <dbReference type="EMBL" id="OQD44639.1"/>
    </source>
</evidence>
<dbReference type="InterPro" id="IPR037128">
    <property type="entry name" value="Quinolinate_PRibosylTase_N_sf"/>
</dbReference>
<evidence type="ECO:0000256" key="5">
    <source>
        <dbReference type="ARBA" id="ARBA00011944"/>
    </source>
</evidence>
<comment type="similarity">
    <text evidence="3 12">Belongs to the NadC/ModD family.</text>
</comment>
<dbReference type="PANTHER" id="PTHR32179">
    <property type="entry name" value="NICOTINATE-NUCLEOTIDE PYROPHOSPHORYLASE [CARBOXYLATING]"/>
    <property type="match status" value="1"/>
</dbReference>
<feature type="binding site" evidence="13">
    <location>
        <position position="170"/>
    </location>
    <ligand>
        <name>substrate</name>
    </ligand>
</feature>
<dbReference type="PIRSF" id="PIRSF006250">
    <property type="entry name" value="NadC_ModD"/>
    <property type="match status" value="1"/>
</dbReference>
<accession>A0A1V6LWY1</accession>
<evidence type="ECO:0000256" key="4">
    <source>
        <dbReference type="ARBA" id="ARBA00011218"/>
    </source>
</evidence>
<evidence type="ECO:0000256" key="10">
    <source>
        <dbReference type="ARBA" id="ARBA00047445"/>
    </source>
</evidence>
<dbReference type="EC" id="2.4.2.19" evidence="5"/>
<organism evidence="16 17">
    <name type="scientific">Candidatus Brocadia sapporoensis</name>
    <dbReference type="NCBI Taxonomy" id="392547"/>
    <lineage>
        <taxon>Bacteria</taxon>
        <taxon>Pseudomonadati</taxon>
        <taxon>Planctomycetota</taxon>
        <taxon>Candidatus Brocadiia</taxon>
        <taxon>Candidatus Brocadiales</taxon>
        <taxon>Candidatus Brocadiaceae</taxon>
        <taxon>Candidatus Brocadia</taxon>
    </lineage>
</organism>
<dbReference type="CDD" id="cd01572">
    <property type="entry name" value="QPRTase"/>
    <property type="match status" value="1"/>
</dbReference>
<feature type="binding site" evidence="13">
    <location>
        <position position="212"/>
    </location>
    <ligand>
        <name>substrate</name>
    </ligand>
</feature>
<evidence type="ECO:0000256" key="6">
    <source>
        <dbReference type="ARBA" id="ARBA00022642"/>
    </source>
</evidence>
<feature type="binding site" evidence="13">
    <location>
        <position position="233"/>
    </location>
    <ligand>
        <name>substrate</name>
    </ligand>
</feature>
<dbReference type="InterPro" id="IPR013785">
    <property type="entry name" value="Aldolase_TIM"/>
</dbReference>
<comment type="function">
    <text evidence="1">Involved in the catabolism of quinolinic acid (QA).</text>
</comment>
<evidence type="ECO:0000256" key="7">
    <source>
        <dbReference type="ARBA" id="ARBA00022676"/>
    </source>
</evidence>
<dbReference type="Pfam" id="PF02749">
    <property type="entry name" value="QRPTase_N"/>
    <property type="match status" value="1"/>
</dbReference>
<feature type="binding site" evidence="13">
    <location>
        <position position="103"/>
    </location>
    <ligand>
        <name>substrate</name>
    </ligand>
</feature>
<dbReference type="InterPro" id="IPR027277">
    <property type="entry name" value="NadC/ModD"/>
</dbReference>
<dbReference type="InterPro" id="IPR022412">
    <property type="entry name" value="Quinolinate_PRibosylTrfase_N"/>
</dbReference>
<dbReference type="GO" id="GO:0005737">
    <property type="term" value="C:cytoplasm"/>
    <property type="evidence" value="ECO:0007669"/>
    <property type="project" value="TreeGrafter"/>
</dbReference>
<evidence type="ECO:0000313" key="17">
    <source>
        <dbReference type="Proteomes" id="UP000242219"/>
    </source>
</evidence>
<dbReference type="GO" id="GO:0004514">
    <property type="term" value="F:nicotinate-nucleotide diphosphorylase (carboxylating) activity"/>
    <property type="evidence" value="ECO:0007669"/>
    <property type="project" value="UniProtKB-EC"/>
</dbReference>
<dbReference type="InterPro" id="IPR036068">
    <property type="entry name" value="Nicotinate_pribotase-like_C"/>
</dbReference>
<keyword evidence="6" id="KW-0662">Pyridine nucleotide biosynthesis</keyword>
<comment type="pathway">
    <text evidence="2">Cofactor biosynthesis; NAD(+) biosynthesis; nicotinate D-ribonucleotide from quinolinate: step 1/1.</text>
</comment>
<feature type="binding site" evidence="13">
    <location>
        <position position="160"/>
    </location>
    <ligand>
        <name>substrate</name>
    </ligand>
</feature>
<evidence type="ECO:0000259" key="14">
    <source>
        <dbReference type="Pfam" id="PF01729"/>
    </source>
</evidence>
<evidence type="ECO:0000256" key="2">
    <source>
        <dbReference type="ARBA" id="ARBA00004893"/>
    </source>
</evidence>
<name>A0A1V6LWY1_9BACT</name>
<feature type="binding site" evidence="13">
    <location>
        <begin position="285"/>
        <end position="287"/>
    </location>
    <ligand>
        <name>substrate</name>
    </ligand>
</feature>
<evidence type="ECO:0000259" key="15">
    <source>
        <dbReference type="Pfam" id="PF02749"/>
    </source>
</evidence>
<evidence type="ECO:0000256" key="12">
    <source>
        <dbReference type="PIRNR" id="PIRNR006250"/>
    </source>
</evidence>
<keyword evidence="7 12" id="KW-0328">Glycosyltransferase</keyword>
<sequence>MYLQNIFEPAKIDNLIQLAIQEDIFTGDITTENLIPENLIVEGAFIAKENGIIAGLPVVEYFFLKRDKNVFFKQWVKDGIFVHKGETIATIHGSAKILLSGERIALNFLQRLSGIATLTAQFVERVKPSKASVLDTRKTIPGWRYLEKYAVTVGGGVNHRMGLYDQVLIKDNHLDIMKNKLSYDLPSHVSIIEKAVSILRQTINKGVLIEVETRTPEEIKNALKSGVDIILFDNMSIQQLNTAVRMVNEWNYSEGVRRPLTEASGNINLESVHLVAQTGVDRISIGAITHSAKALDISLEISR</sequence>
<dbReference type="FunFam" id="3.90.1170.20:FF:000001">
    <property type="entry name" value="Nicotinate-nucleotide diphosphorylase (Carboxylating)"/>
    <property type="match status" value="1"/>
</dbReference>
<comment type="catalytic activity">
    <reaction evidence="10">
        <text>nicotinate beta-D-ribonucleotide + CO2 + diphosphate = quinolinate + 5-phospho-alpha-D-ribose 1-diphosphate + 2 H(+)</text>
        <dbReference type="Rhea" id="RHEA:12733"/>
        <dbReference type="ChEBI" id="CHEBI:15378"/>
        <dbReference type="ChEBI" id="CHEBI:16526"/>
        <dbReference type="ChEBI" id="CHEBI:29959"/>
        <dbReference type="ChEBI" id="CHEBI:33019"/>
        <dbReference type="ChEBI" id="CHEBI:57502"/>
        <dbReference type="ChEBI" id="CHEBI:58017"/>
        <dbReference type="EC" id="2.4.2.19"/>
    </reaction>
</comment>
<protein>
    <recommendedName>
        <fullName evidence="11">Probable nicotinate-nucleotide pyrophosphorylase [carboxylating]</fullName>
        <ecNumber evidence="5">2.4.2.19</ecNumber>
    </recommendedName>
    <alternativeName>
        <fullName evidence="9">Quinolinate phosphoribosyltransferase [decarboxylating]</fullName>
    </alternativeName>
</protein>
<evidence type="ECO:0000256" key="3">
    <source>
        <dbReference type="ARBA" id="ARBA00009400"/>
    </source>
</evidence>
<feature type="binding site" evidence="13">
    <location>
        <begin position="136"/>
        <end position="138"/>
    </location>
    <ligand>
        <name>substrate</name>
    </ligand>
</feature>
<dbReference type="Gene3D" id="3.90.1170.20">
    <property type="entry name" value="Quinolinate phosphoribosyl transferase, N-terminal domain"/>
    <property type="match status" value="1"/>
</dbReference>
<dbReference type="SUPFAM" id="SSF51690">
    <property type="entry name" value="Nicotinate/Quinolinate PRTase C-terminal domain-like"/>
    <property type="match status" value="1"/>
</dbReference>
<feature type="domain" description="Quinolinate phosphoribosyl transferase N-terminal" evidence="15">
    <location>
        <begin position="28"/>
        <end position="113"/>
    </location>
</feature>
<dbReference type="NCBIfam" id="TIGR00078">
    <property type="entry name" value="nadC"/>
    <property type="match status" value="1"/>
</dbReference>
<comment type="subunit">
    <text evidence="4">Hexamer formed by 3 homodimers.</text>
</comment>
<dbReference type="PANTHER" id="PTHR32179:SF3">
    <property type="entry name" value="NICOTINATE-NUCLEOTIDE PYROPHOSPHORYLASE [CARBOXYLATING]"/>
    <property type="match status" value="1"/>
</dbReference>
<dbReference type="Pfam" id="PF01729">
    <property type="entry name" value="QRPTase_C"/>
    <property type="match status" value="1"/>
</dbReference>
<keyword evidence="17" id="KW-1185">Reference proteome</keyword>
<dbReference type="EMBL" id="MJUW02000122">
    <property type="protein sequence ID" value="OQD44639.1"/>
    <property type="molecule type" value="Genomic_DNA"/>
</dbReference>
<proteinExistence type="inferred from homology"/>
<evidence type="ECO:0000256" key="8">
    <source>
        <dbReference type="ARBA" id="ARBA00022679"/>
    </source>
</evidence>
<evidence type="ECO:0000256" key="13">
    <source>
        <dbReference type="PIRSR" id="PIRSR006250-1"/>
    </source>
</evidence>
<evidence type="ECO:0000256" key="1">
    <source>
        <dbReference type="ARBA" id="ARBA00003237"/>
    </source>
</evidence>
<evidence type="ECO:0000256" key="9">
    <source>
        <dbReference type="ARBA" id="ARBA00033102"/>
    </source>
</evidence>
<dbReference type="Proteomes" id="UP000242219">
    <property type="component" value="Unassembled WGS sequence"/>
</dbReference>
<dbReference type="FunFam" id="3.20.20.70:FF:000030">
    <property type="entry name" value="Nicotinate-nucleotide pyrophosphorylase, carboxylating"/>
    <property type="match status" value="1"/>
</dbReference>
<dbReference type="InterPro" id="IPR002638">
    <property type="entry name" value="Quinolinate_PRibosylTrfase_C"/>
</dbReference>
<dbReference type="GO" id="GO:0034213">
    <property type="term" value="P:quinolinate catabolic process"/>
    <property type="evidence" value="ECO:0007669"/>
    <property type="project" value="TreeGrafter"/>
</dbReference>
<dbReference type="InterPro" id="IPR004393">
    <property type="entry name" value="NadC"/>
</dbReference>